<sequence length="359" mass="39388">MPVIEDPSSSSSSSRRQGQGSHASGNFRGSSTPFLPSRFRGLGCAASDSARQVSVPEAIRASAEWERGRDKEREREREVGGRRKGRGLVVNGRRKKEGGFLRRVGVGGGNDGIDLISGCGSGHACGVVEDAAWCGMGVGVSGEVDFDVATAGGGGRRDSGGGGGRGRSDADRISQWERPSLRRPNVNPENLHLDFDHGLTHPRLPLDLYGSGLRRYRHVRRPSPEGLAEAMMLKTSLMMTEERVHVHDRYHGWRLDVDNMSYEQLLELGDMIGHVSTGLKEDEIRRCIRKIKISSLTGLAHILSNKADRKCSICQEEYEEEDDLGKLSCGHGYHMPCIKQWLSQKNTCPVCKSDVVPRT</sequence>
<accession>A0ACB9NR19</accession>
<proteinExistence type="predicted"/>
<comment type="caution">
    <text evidence="1">The sequence shown here is derived from an EMBL/GenBank/DDBJ whole genome shotgun (WGS) entry which is preliminary data.</text>
</comment>
<gene>
    <name evidence="1" type="ORF">MLD38_024013</name>
</gene>
<dbReference type="Proteomes" id="UP001057402">
    <property type="component" value="Chromosome 7"/>
</dbReference>
<name>A0ACB9NR19_9MYRT</name>
<dbReference type="EMBL" id="CM042886">
    <property type="protein sequence ID" value="KAI4339025.1"/>
    <property type="molecule type" value="Genomic_DNA"/>
</dbReference>
<reference evidence="2" key="1">
    <citation type="journal article" date="2023" name="Front. Plant Sci.">
        <title>Chromosomal-level genome assembly of Melastoma candidum provides insights into trichome evolution.</title>
        <authorList>
            <person name="Zhong Y."/>
            <person name="Wu W."/>
            <person name="Sun C."/>
            <person name="Zou P."/>
            <person name="Liu Y."/>
            <person name="Dai S."/>
            <person name="Zhou R."/>
        </authorList>
    </citation>
    <scope>NUCLEOTIDE SEQUENCE [LARGE SCALE GENOMIC DNA]</scope>
</reference>
<keyword evidence="2" id="KW-1185">Reference proteome</keyword>
<evidence type="ECO:0000313" key="1">
    <source>
        <dbReference type="EMBL" id="KAI4339025.1"/>
    </source>
</evidence>
<organism evidence="1 2">
    <name type="scientific">Melastoma candidum</name>
    <dbReference type="NCBI Taxonomy" id="119954"/>
    <lineage>
        <taxon>Eukaryota</taxon>
        <taxon>Viridiplantae</taxon>
        <taxon>Streptophyta</taxon>
        <taxon>Embryophyta</taxon>
        <taxon>Tracheophyta</taxon>
        <taxon>Spermatophyta</taxon>
        <taxon>Magnoliopsida</taxon>
        <taxon>eudicotyledons</taxon>
        <taxon>Gunneridae</taxon>
        <taxon>Pentapetalae</taxon>
        <taxon>rosids</taxon>
        <taxon>malvids</taxon>
        <taxon>Myrtales</taxon>
        <taxon>Melastomataceae</taxon>
        <taxon>Melastomatoideae</taxon>
        <taxon>Melastomateae</taxon>
        <taxon>Melastoma</taxon>
    </lineage>
</organism>
<evidence type="ECO:0000313" key="2">
    <source>
        <dbReference type="Proteomes" id="UP001057402"/>
    </source>
</evidence>
<protein>
    <submittedName>
        <fullName evidence="1">Uncharacterized protein</fullName>
    </submittedName>
</protein>